<evidence type="ECO:0000256" key="1">
    <source>
        <dbReference type="SAM" id="SignalP"/>
    </source>
</evidence>
<proteinExistence type="predicted"/>
<dbReference type="PROSITE" id="PS50927">
    <property type="entry name" value="BULB_LECTIN"/>
    <property type="match status" value="1"/>
</dbReference>
<dbReference type="EMBL" id="JADGJW010000866">
    <property type="protein sequence ID" value="KAJ3210911.1"/>
    <property type="molecule type" value="Genomic_DNA"/>
</dbReference>
<evidence type="ECO:0000313" key="4">
    <source>
        <dbReference type="Proteomes" id="UP001211065"/>
    </source>
</evidence>
<gene>
    <name evidence="3" type="ORF">HK099_008145</name>
</gene>
<dbReference type="InterPro" id="IPR036426">
    <property type="entry name" value="Bulb-type_lectin_dom_sf"/>
</dbReference>
<keyword evidence="4" id="KW-1185">Reference proteome</keyword>
<feature type="signal peptide" evidence="1">
    <location>
        <begin position="1"/>
        <end position="17"/>
    </location>
</feature>
<sequence>MKFTFATLATLLASTLASPVNDNLPATSAVNTNFKQELPENFTKPDANTPTTPSDVKSVEEINNASSLRAAAHPCNAQVGSNFKNGHYISAGQCLYSQNGHFAVMQTDGNFVVYCSNFVAKWATGTNSVGADTFILQGDGNLVVYAGGYNGLARWASNTYSNGGDMLFMQNDGNLVLYNGGSAKWATNTRC</sequence>
<keyword evidence="1" id="KW-0732">Signal</keyword>
<comment type="caution">
    <text evidence="3">The sequence shown here is derived from an EMBL/GenBank/DDBJ whole genome shotgun (WGS) entry which is preliminary data.</text>
</comment>
<evidence type="ECO:0000259" key="2">
    <source>
        <dbReference type="PROSITE" id="PS50927"/>
    </source>
</evidence>
<dbReference type="SUPFAM" id="SSF51110">
    <property type="entry name" value="alpha-D-mannose-specific plant lectins"/>
    <property type="match status" value="1"/>
</dbReference>
<dbReference type="Proteomes" id="UP001211065">
    <property type="component" value="Unassembled WGS sequence"/>
</dbReference>
<dbReference type="InterPro" id="IPR001480">
    <property type="entry name" value="Bulb-type_lectin_dom"/>
</dbReference>
<dbReference type="AlphaFoldDB" id="A0AAD5XT82"/>
<accession>A0AAD5XT82</accession>
<protein>
    <recommendedName>
        <fullName evidence="2">Bulb-type lectin domain-containing protein</fullName>
    </recommendedName>
</protein>
<name>A0AAD5XT82_9FUNG</name>
<organism evidence="3 4">
    <name type="scientific">Clydaea vesicula</name>
    <dbReference type="NCBI Taxonomy" id="447962"/>
    <lineage>
        <taxon>Eukaryota</taxon>
        <taxon>Fungi</taxon>
        <taxon>Fungi incertae sedis</taxon>
        <taxon>Chytridiomycota</taxon>
        <taxon>Chytridiomycota incertae sedis</taxon>
        <taxon>Chytridiomycetes</taxon>
        <taxon>Lobulomycetales</taxon>
        <taxon>Lobulomycetaceae</taxon>
        <taxon>Clydaea</taxon>
    </lineage>
</organism>
<dbReference type="Gene3D" id="2.90.10.10">
    <property type="entry name" value="Bulb-type lectin domain"/>
    <property type="match status" value="3"/>
</dbReference>
<feature type="domain" description="Bulb-type lectin" evidence="2">
    <location>
        <begin position="80"/>
        <end position="190"/>
    </location>
</feature>
<dbReference type="SMART" id="SM00108">
    <property type="entry name" value="B_lectin"/>
    <property type="match status" value="1"/>
</dbReference>
<feature type="chain" id="PRO_5042271177" description="Bulb-type lectin domain-containing protein" evidence="1">
    <location>
        <begin position="18"/>
        <end position="191"/>
    </location>
</feature>
<reference evidence="3" key="1">
    <citation type="submission" date="2020-05" db="EMBL/GenBank/DDBJ databases">
        <title>Phylogenomic resolution of chytrid fungi.</title>
        <authorList>
            <person name="Stajich J.E."/>
            <person name="Amses K."/>
            <person name="Simmons R."/>
            <person name="Seto K."/>
            <person name="Myers J."/>
            <person name="Bonds A."/>
            <person name="Quandt C.A."/>
            <person name="Barry K."/>
            <person name="Liu P."/>
            <person name="Grigoriev I."/>
            <person name="Longcore J.E."/>
            <person name="James T.Y."/>
        </authorList>
    </citation>
    <scope>NUCLEOTIDE SEQUENCE</scope>
    <source>
        <strain evidence="3">JEL0476</strain>
    </source>
</reference>
<evidence type="ECO:0000313" key="3">
    <source>
        <dbReference type="EMBL" id="KAJ3210911.1"/>
    </source>
</evidence>